<evidence type="ECO:0000259" key="13">
    <source>
        <dbReference type="Pfam" id="PF04602"/>
    </source>
</evidence>
<comment type="similarity">
    <text evidence="3">Belongs to the emb family.</text>
</comment>
<feature type="transmembrane region" description="Helical" evidence="12">
    <location>
        <begin position="509"/>
        <end position="529"/>
    </location>
</feature>
<feature type="transmembrane region" description="Helical" evidence="12">
    <location>
        <begin position="248"/>
        <end position="264"/>
    </location>
</feature>
<evidence type="ECO:0000256" key="1">
    <source>
        <dbReference type="ARBA" id="ARBA00003001"/>
    </source>
</evidence>
<evidence type="ECO:0000256" key="12">
    <source>
        <dbReference type="SAM" id="Phobius"/>
    </source>
</evidence>
<keyword evidence="10" id="KW-0961">Cell wall biogenesis/degradation</keyword>
<evidence type="ECO:0000256" key="7">
    <source>
        <dbReference type="ARBA" id="ARBA00022692"/>
    </source>
</evidence>
<evidence type="ECO:0000256" key="9">
    <source>
        <dbReference type="ARBA" id="ARBA00023136"/>
    </source>
</evidence>
<evidence type="ECO:0000256" key="5">
    <source>
        <dbReference type="ARBA" id="ARBA00022676"/>
    </source>
</evidence>
<feature type="domain" description="Arabinosyltransferase C-terminal" evidence="14">
    <location>
        <begin position="837"/>
        <end position="992"/>
    </location>
</feature>
<feature type="transmembrane region" description="Helical" evidence="12">
    <location>
        <begin position="396"/>
        <end position="412"/>
    </location>
</feature>
<gene>
    <name evidence="16" type="ORF">ACFQ34_00840</name>
</gene>
<evidence type="ECO:0000256" key="4">
    <source>
        <dbReference type="ARBA" id="ARBA00022475"/>
    </source>
</evidence>
<feature type="domain" description="Arabinosyltransferas concanavalin like" evidence="15">
    <location>
        <begin position="54"/>
        <end position="200"/>
    </location>
</feature>
<proteinExistence type="inferred from homology"/>
<keyword evidence="9 12" id="KW-0472">Membrane</keyword>
<dbReference type="Pfam" id="PF04602">
    <property type="entry name" value="Arabinose_trans"/>
    <property type="match status" value="1"/>
</dbReference>
<evidence type="ECO:0000256" key="10">
    <source>
        <dbReference type="ARBA" id="ARBA00023316"/>
    </source>
</evidence>
<feature type="transmembrane region" description="Helical" evidence="12">
    <location>
        <begin position="317"/>
        <end position="339"/>
    </location>
</feature>
<keyword evidence="6" id="KW-0808">Transferase</keyword>
<reference evidence="17" key="1">
    <citation type="journal article" date="2019" name="Int. J. Syst. Evol. Microbiol.">
        <title>The Global Catalogue of Microorganisms (GCM) 10K type strain sequencing project: providing services to taxonomists for standard genome sequencing and annotation.</title>
        <authorList>
            <consortium name="The Broad Institute Genomics Platform"/>
            <consortium name="The Broad Institute Genome Sequencing Center for Infectious Disease"/>
            <person name="Wu L."/>
            <person name="Ma J."/>
        </authorList>
    </citation>
    <scope>NUCLEOTIDE SEQUENCE [LARGE SCALE GENOMIC DNA]</scope>
    <source>
        <strain evidence="17">CCUG 49018</strain>
    </source>
</reference>
<feature type="transmembrane region" description="Helical" evidence="12">
    <location>
        <begin position="32"/>
        <end position="50"/>
    </location>
</feature>
<dbReference type="EMBL" id="JBHTMB010000006">
    <property type="protein sequence ID" value="MFD1231820.1"/>
    <property type="molecule type" value="Genomic_DNA"/>
</dbReference>
<feature type="transmembrane region" description="Helical" evidence="12">
    <location>
        <begin position="210"/>
        <end position="227"/>
    </location>
</feature>
<evidence type="ECO:0000259" key="14">
    <source>
        <dbReference type="Pfam" id="PF14896"/>
    </source>
</evidence>
<keyword evidence="17" id="KW-1185">Reference proteome</keyword>
<keyword evidence="8 12" id="KW-1133">Transmembrane helix</keyword>
<feature type="transmembrane region" description="Helical" evidence="12">
    <location>
        <begin position="418"/>
        <end position="434"/>
    </location>
</feature>
<dbReference type="InterPro" id="IPR007680">
    <property type="entry name" value="Arabino_trans_central"/>
</dbReference>
<evidence type="ECO:0000256" key="11">
    <source>
        <dbReference type="SAM" id="MobiDB-lite"/>
    </source>
</evidence>
<keyword evidence="4" id="KW-1003">Cell membrane</keyword>
<dbReference type="Pfam" id="PF17689">
    <property type="entry name" value="Arabino_trans_N"/>
    <property type="match status" value="1"/>
</dbReference>
<keyword evidence="5" id="KW-0328">Glycosyltransferase</keyword>
<feature type="transmembrane region" description="Helical" evidence="12">
    <location>
        <begin position="598"/>
        <end position="621"/>
    </location>
</feature>
<dbReference type="RefSeq" id="WP_339122089.1">
    <property type="nucleotide sequence ID" value="NZ_BAABKS010000080.1"/>
</dbReference>
<evidence type="ECO:0000256" key="6">
    <source>
        <dbReference type="ARBA" id="ARBA00022679"/>
    </source>
</evidence>
<feature type="region of interest" description="Disordered" evidence="11">
    <location>
        <begin position="1"/>
        <end position="26"/>
    </location>
</feature>
<dbReference type="Gene3D" id="2.60.120.610">
    <property type="entry name" value="arabinofuranosyltransferase like domain"/>
    <property type="match status" value="1"/>
</dbReference>
<feature type="transmembrane region" description="Helical" evidence="12">
    <location>
        <begin position="443"/>
        <end position="462"/>
    </location>
</feature>
<accession>A0ABW3VAT1</accession>
<dbReference type="InterPro" id="IPR027451">
    <property type="entry name" value="EmbABC_dom1"/>
</dbReference>
<name>A0ABW3VAT1_9PSEU</name>
<feature type="transmembrane region" description="Helical" evidence="12">
    <location>
        <begin position="682"/>
        <end position="701"/>
    </location>
</feature>
<organism evidence="16 17">
    <name type="scientific">Pseudonocardia benzenivorans</name>
    <dbReference type="NCBI Taxonomy" id="228005"/>
    <lineage>
        <taxon>Bacteria</taxon>
        <taxon>Bacillati</taxon>
        <taxon>Actinomycetota</taxon>
        <taxon>Actinomycetes</taxon>
        <taxon>Pseudonocardiales</taxon>
        <taxon>Pseudonocardiaceae</taxon>
        <taxon>Pseudonocardia</taxon>
    </lineage>
</organism>
<comment type="function">
    <text evidence="1">Arabinosyl transferase responsible for the polymerization of arabinose into the arabinan of arabinogalactan.</text>
</comment>
<dbReference type="Proteomes" id="UP001597182">
    <property type="component" value="Unassembled WGS sequence"/>
</dbReference>
<sequence length="995" mass="103479">MVSPADAREAVDPTPPEPASARPRRAPGPADWAFVLGLVTILAVLAFPFAPVTQIQARYTWDADTGPAAAIPLMPYQPISLTATIGCDAVRAAAPGTTLFSTVPADPDPQAVPMQGLDLVAAPGPGLLVRSAGVDLGTTPVGSGPCTFSVGSGPARTQVLRDGTPVLTVDGDVRPAVVGAFTDVPPGPGAPTLDLVADTRFETSIGPLKAALGTIAVLGLVGTLVALRRCDQLVLPRVRLFARPRRPRAVDAVVALLLALWWWIGPVTVDDGYIAGMVRSPDGFIGNAYRWLNAPEAPFSWYDELLREWASVSTSMLWLRLPSTLLGLVAWLLLSRAVLPRLGRFAARRSTPWIAAAAFAAWWLPFELGLRPEPWVAVGTLVALVAVERAVARRAVLPLAVALVAAGLTTTVTPGGVIAYTPVLAAAVPLVRLLRTRRDLHRFPLAVGLLAAAVAPALLTVYDQSLAAMLESVRIRRQIGGGVPWYEEFQRYQLLLTPGDFQGSLAKRLPVLLTLAAAAGVVWTTLGRGRSGIAAGPTRRLLAGFVLSVLALTTTPTKWTQQFGVLAGVGAAVLVVALVGWTGAALRVRTRGRTLTAVLAGTAVLTVVGALVLSGTDTWPFVSGWYVSRWDGLRILGRTPVVLWTGVGVLVVVVVAGWAVWRATGDRATVPAAPPRWVPAPATAALVLVGIVLAVQVLGFGRTALRAGWTVASDAAATVRGQSCGLERDLLVETDPAAGVLPAVGPFRPTLPTVAADVGGRELPGIAVAGVGSSAWLQLDPAQRDGGLPVVVTTTGSLRPGDSLLAEFAAAPDGPSLATLPVPLAGGTTPTDARLMAPPGASVVRLSVHAPIADGAVSTAVASIPRVPRLTPMSAVLPAGTSAILDWPVAFAYGCLTPARIADGSAGLPQWRVGPPAADDSGAVTYSPVHGGPFATPRLLVTEQRMAMYVVGNPTRDPGQLYHWQPRQPMTTVTPVVSQRAVSGLHSDGRIRLIG</sequence>
<feature type="transmembrane region" description="Helical" evidence="12">
    <location>
        <begin position="565"/>
        <end position="586"/>
    </location>
</feature>
<evidence type="ECO:0000313" key="17">
    <source>
        <dbReference type="Proteomes" id="UP001597182"/>
    </source>
</evidence>
<evidence type="ECO:0000256" key="2">
    <source>
        <dbReference type="ARBA" id="ARBA00004651"/>
    </source>
</evidence>
<dbReference type="Gene3D" id="3.40.190.160">
    <property type="match status" value="1"/>
</dbReference>
<evidence type="ECO:0000259" key="15">
    <source>
        <dbReference type="Pfam" id="PF17689"/>
    </source>
</evidence>
<feature type="transmembrane region" description="Helical" evidence="12">
    <location>
        <begin position="641"/>
        <end position="661"/>
    </location>
</feature>
<comment type="subcellular location">
    <subcellularLocation>
        <location evidence="2">Cell membrane</location>
        <topology evidence="2">Multi-pass membrane protein</topology>
    </subcellularLocation>
</comment>
<dbReference type="InterPro" id="IPR040920">
    <property type="entry name" value="Arabino_trans_N"/>
</dbReference>
<keyword evidence="7 12" id="KW-0812">Transmembrane</keyword>
<protein>
    <submittedName>
        <fullName evidence="16">Arabinosyltransferase domain-containing protein</fullName>
    </submittedName>
</protein>
<evidence type="ECO:0000256" key="8">
    <source>
        <dbReference type="ARBA" id="ARBA00022989"/>
    </source>
</evidence>
<dbReference type="InterPro" id="IPR032731">
    <property type="entry name" value="Arabino_trans_C"/>
</dbReference>
<dbReference type="Pfam" id="PF14896">
    <property type="entry name" value="Arabino_trans_C"/>
    <property type="match status" value="1"/>
</dbReference>
<evidence type="ECO:0000256" key="3">
    <source>
        <dbReference type="ARBA" id="ARBA00008195"/>
    </source>
</evidence>
<comment type="caution">
    <text evidence="16">The sequence shown here is derived from an EMBL/GenBank/DDBJ whole genome shotgun (WGS) entry which is preliminary data.</text>
</comment>
<evidence type="ECO:0000313" key="16">
    <source>
        <dbReference type="EMBL" id="MFD1231820.1"/>
    </source>
</evidence>
<feature type="transmembrane region" description="Helical" evidence="12">
    <location>
        <begin position="541"/>
        <end position="559"/>
    </location>
</feature>
<feature type="domain" description="Arabinofuranosyltransferase central" evidence="13">
    <location>
        <begin position="207"/>
        <end position="653"/>
    </location>
</feature>
<feature type="compositionally biased region" description="Basic and acidic residues" evidence="11">
    <location>
        <begin position="1"/>
        <end position="11"/>
    </location>
</feature>